<evidence type="ECO:0000313" key="6">
    <source>
        <dbReference type="Proteomes" id="UP000053201"/>
    </source>
</evidence>
<reference evidence="5 6" key="1">
    <citation type="submission" date="2009-08" db="EMBL/GenBank/DDBJ databases">
        <title>The Genome Sequence of Spizellomyces punctatus strain DAOM BR117.</title>
        <authorList>
            <consortium name="The Broad Institute Genome Sequencing Platform"/>
            <person name="Russ C."/>
            <person name="Cuomo C."/>
            <person name="Shea T."/>
            <person name="Young S.K."/>
            <person name="Zeng Q."/>
            <person name="Koehrsen M."/>
            <person name="Haas B."/>
            <person name="Borodovsky M."/>
            <person name="Guigo R."/>
            <person name="Alvarado L."/>
            <person name="Berlin A."/>
            <person name="Bochicchio J."/>
            <person name="Borenstein D."/>
            <person name="Chapman S."/>
            <person name="Chen Z."/>
            <person name="Engels R."/>
            <person name="Freedman E."/>
            <person name="Gellesch M."/>
            <person name="Goldberg J."/>
            <person name="Griggs A."/>
            <person name="Gujja S."/>
            <person name="Heiman D."/>
            <person name="Hepburn T."/>
            <person name="Howarth C."/>
            <person name="Jen D."/>
            <person name="Larson L."/>
            <person name="Lewis B."/>
            <person name="Mehta T."/>
            <person name="Park D."/>
            <person name="Pearson M."/>
            <person name="Roberts A."/>
            <person name="Saif S."/>
            <person name="Shenoy N."/>
            <person name="Sisk P."/>
            <person name="Stolte C."/>
            <person name="Sykes S."/>
            <person name="Thomson T."/>
            <person name="Walk T."/>
            <person name="White J."/>
            <person name="Yandava C."/>
            <person name="Burger G."/>
            <person name="Gray M.W."/>
            <person name="Holland P.W.H."/>
            <person name="King N."/>
            <person name="Lang F.B.F."/>
            <person name="Roger A.J."/>
            <person name="Ruiz-Trillo I."/>
            <person name="Lander E."/>
            <person name="Nusbaum C."/>
        </authorList>
    </citation>
    <scope>NUCLEOTIDE SEQUENCE [LARGE SCALE GENOMIC DNA]</scope>
    <source>
        <strain evidence="5 6">DAOM BR117</strain>
    </source>
</reference>
<dbReference type="PANTHER" id="PTHR48027">
    <property type="entry name" value="HETEROGENEOUS NUCLEAR RIBONUCLEOPROTEIN 87F-RELATED"/>
    <property type="match status" value="1"/>
</dbReference>
<evidence type="ECO:0000256" key="2">
    <source>
        <dbReference type="PROSITE-ProRule" id="PRU00176"/>
    </source>
</evidence>
<dbReference type="InterPro" id="IPR000504">
    <property type="entry name" value="RRM_dom"/>
</dbReference>
<dbReference type="eggNOG" id="KOG0118">
    <property type="taxonomic scope" value="Eukaryota"/>
</dbReference>
<keyword evidence="1 2" id="KW-0694">RNA-binding</keyword>
<dbReference type="Proteomes" id="UP000053201">
    <property type="component" value="Unassembled WGS sequence"/>
</dbReference>
<dbReference type="EMBL" id="KQ257455">
    <property type="protein sequence ID" value="KND01200.1"/>
    <property type="molecule type" value="Genomic_DNA"/>
</dbReference>
<organism evidence="5 6">
    <name type="scientific">Spizellomyces punctatus (strain DAOM BR117)</name>
    <dbReference type="NCBI Taxonomy" id="645134"/>
    <lineage>
        <taxon>Eukaryota</taxon>
        <taxon>Fungi</taxon>
        <taxon>Fungi incertae sedis</taxon>
        <taxon>Chytridiomycota</taxon>
        <taxon>Chytridiomycota incertae sedis</taxon>
        <taxon>Chytridiomycetes</taxon>
        <taxon>Spizellomycetales</taxon>
        <taxon>Spizellomycetaceae</taxon>
        <taxon>Spizellomyces</taxon>
    </lineage>
</organism>
<dbReference type="SUPFAM" id="SSF54928">
    <property type="entry name" value="RNA-binding domain, RBD"/>
    <property type="match status" value="1"/>
</dbReference>
<feature type="compositionally biased region" description="Gly residues" evidence="3">
    <location>
        <begin position="86"/>
        <end position="97"/>
    </location>
</feature>
<dbReference type="Pfam" id="PF00076">
    <property type="entry name" value="RRM_1"/>
    <property type="match status" value="1"/>
</dbReference>
<accession>A0A0L0HJZ1</accession>
<protein>
    <recommendedName>
        <fullName evidence="4">RRM domain-containing protein</fullName>
    </recommendedName>
</protein>
<dbReference type="OMA" id="FIEMADD"/>
<dbReference type="VEuPathDB" id="FungiDB:SPPG_04290"/>
<dbReference type="InterPro" id="IPR035979">
    <property type="entry name" value="RBD_domain_sf"/>
</dbReference>
<dbReference type="FunCoup" id="A0A0L0HJZ1">
    <property type="interactions" value="64"/>
</dbReference>
<feature type="domain" description="RRM" evidence="4">
    <location>
        <begin position="3"/>
        <end position="81"/>
    </location>
</feature>
<dbReference type="InParanoid" id="A0A0L0HJZ1"/>
<feature type="region of interest" description="Disordered" evidence="3">
    <location>
        <begin position="78"/>
        <end position="97"/>
    </location>
</feature>
<dbReference type="GeneID" id="27687747"/>
<dbReference type="Gene3D" id="3.30.70.330">
    <property type="match status" value="1"/>
</dbReference>
<gene>
    <name evidence="5" type="ORF">SPPG_04290</name>
</gene>
<dbReference type="SMART" id="SM00360">
    <property type="entry name" value="RRM"/>
    <property type="match status" value="1"/>
</dbReference>
<name>A0A0L0HJZ1_SPIPD</name>
<dbReference type="InterPro" id="IPR012677">
    <property type="entry name" value="Nucleotide-bd_a/b_plait_sf"/>
</dbReference>
<evidence type="ECO:0000256" key="3">
    <source>
        <dbReference type="SAM" id="MobiDB-lite"/>
    </source>
</evidence>
<keyword evidence="6" id="KW-1185">Reference proteome</keyword>
<dbReference type="RefSeq" id="XP_016609239.1">
    <property type="nucleotide sequence ID" value="XM_016752533.1"/>
</dbReference>
<dbReference type="InterPro" id="IPR052462">
    <property type="entry name" value="SLIRP/GR-RBP-like"/>
</dbReference>
<dbReference type="PROSITE" id="PS50102">
    <property type="entry name" value="RRM"/>
    <property type="match status" value="1"/>
</dbReference>
<dbReference type="STRING" id="645134.A0A0L0HJZ1"/>
<dbReference type="AlphaFoldDB" id="A0A0L0HJZ1"/>
<dbReference type="OrthoDB" id="439808at2759"/>
<dbReference type="GO" id="GO:0003723">
    <property type="term" value="F:RNA binding"/>
    <property type="evidence" value="ECO:0007669"/>
    <property type="project" value="UniProtKB-UniRule"/>
</dbReference>
<evidence type="ECO:0000259" key="4">
    <source>
        <dbReference type="PROSITE" id="PS50102"/>
    </source>
</evidence>
<evidence type="ECO:0000313" key="5">
    <source>
        <dbReference type="EMBL" id="KND01200.1"/>
    </source>
</evidence>
<sequence>MATKVFVGNLSWSTTDDTLHSAFSTYGEITDAVVLKDRETGRSRGFGFVTFAGEDQAQAAIQGMNDQELDGRTVRVNLANERPPNSGGGFRGGRGGSYGGRGGYGGGGYGGGYGGNGGGYGGGYSGGY</sequence>
<evidence type="ECO:0000256" key="1">
    <source>
        <dbReference type="ARBA" id="ARBA00022884"/>
    </source>
</evidence>
<proteinExistence type="predicted"/>
<dbReference type="CDD" id="cd21608">
    <property type="entry name" value="RRM2_NsCP33_like"/>
    <property type="match status" value="1"/>
</dbReference>
<dbReference type="InterPro" id="IPR048289">
    <property type="entry name" value="RRM2_NsCP33-like"/>
</dbReference>